<dbReference type="SUPFAM" id="SSF55811">
    <property type="entry name" value="Nudix"/>
    <property type="match status" value="1"/>
</dbReference>
<evidence type="ECO:0000259" key="3">
    <source>
        <dbReference type="PROSITE" id="PS51462"/>
    </source>
</evidence>
<dbReference type="EMBL" id="JWHT01000041">
    <property type="protein sequence ID" value="KIU22389.1"/>
    <property type="molecule type" value="Genomic_DNA"/>
</dbReference>
<evidence type="ECO:0000256" key="1">
    <source>
        <dbReference type="ARBA" id="ARBA00005582"/>
    </source>
</evidence>
<feature type="domain" description="Nudix hydrolase" evidence="3">
    <location>
        <begin position="20"/>
        <end position="151"/>
    </location>
</feature>
<evidence type="ECO:0000313" key="4">
    <source>
        <dbReference type="EMBL" id="KIU22389.1"/>
    </source>
</evidence>
<evidence type="ECO:0000313" key="5">
    <source>
        <dbReference type="Proteomes" id="UP000032289"/>
    </source>
</evidence>
<evidence type="ECO:0000256" key="2">
    <source>
        <dbReference type="ARBA" id="ARBA00022801"/>
    </source>
</evidence>
<dbReference type="Pfam" id="PF00293">
    <property type="entry name" value="NUDIX"/>
    <property type="match status" value="1"/>
</dbReference>
<gene>
    <name evidence="4" type="ORF">ab3b_01784</name>
</gene>
<dbReference type="PATRIC" id="fig|137591.24.peg.1731"/>
<proteinExistence type="inferred from homology"/>
<dbReference type="AlphaFoldDB" id="A0A0D1KBS6"/>
<dbReference type="PROSITE" id="PS00893">
    <property type="entry name" value="NUDIX_BOX"/>
    <property type="match status" value="1"/>
</dbReference>
<keyword evidence="2" id="KW-0378">Hydrolase</keyword>
<reference evidence="4 5" key="1">
    <citation type="journal article" date="2015" name="Microbiology (Mosc.)">
        <title>Genomics of the Weissella cibaria species with an examination of its metabolic traits.</title>
        <authorList>
            <person name="Lynch K.M."/>
            <person name="Lucid A."/>
            <person name="Arendt E.K."/>
            <person name="Sleator R.D."/>
            <person name="Lucey B."/>
            <person name="Coffey A."/>
        </authorList>
    </citation>
    <scope>NUCLEOTIDE SEQUENCE [LARGE SCALE GENOMIC DNA]</scope>
    <source>
        <strain evidence="4 5">AB3b</strain>
    </source>
</reference>
<dbReference type="PANTHER" id="PTHR43736">
    <property type="entry name" value="ADP-RIBOSE PYROPHOSPHATASE"/>
    <property type="match status" value="1"/>
</dbReference>
<dbReference type="Proteomes" id="UP000032289">
    <property type="component" value="Unassembled WGS sequence"/>
</dbReference>
<comment type="similarity">
    <text evidence="1">Belongs to the Nudix hydrolase family.</text>
</comment>
<protein>
    <submittedName>
        <fullName evidence="4">Dihydroneopterin triphosphate pyrophosphatase</fullName>
    </submittedName>
</protein>
<comment type="caution">
    <text evidence="4">The sequence shown here is derived from an EMBL/GenBank/DDBJ whole genome shotgun (WGS) entry which is preliminary data.</text>
</comment>
<dbReference type="Gene3D" id="3.90.79.10">
    <property type="entry name" value="Nucleoside Triphosphate Pyrophosphohydrolase"/>
    <property type="match status" value="1"/>
</dbReference>
<dbReference type="PROSITE" id="PS51462">
    <property type="entry name" value="NUDIX"/>
    <property type="match status" value="1"/>
</dbReference>
<dbReference type="RefSeq" id="WP_236682322.1">
    <property type="nucleotide sequence ID" value="NZ_JWHT01000041.1"/>
</dbReference>
<sequence length="159" mass="17736">MMVMENYFKALREKIGHDEIIMPGVAGVLFDATRTKVLLEKRGDGEVGWSLVAGMQNLGESSVTTIIREFKEEAGIDVAVTALIGVDSNFHHTFPSGDQAQIPMTLYEVKQTGGELRADGDETLSLEFVSLADNPKMYNIQHQLVIEQLQRQAPYGWFF</sequence>
<dbReference type="PANTHER" id="PTHR43736:SF1">
    <property type="entry name" value="DIHYDRONEOPTERIN TRIPHOSPHATE DIPHOSPHATASE"/>
    <property type="match status" value="1"/>
</dbReference>
<dbReference type="InterPro" id="IPR000086">
    <property type="entry name" value="NUDIX_hydrolase_dom"/>
</dbReference>
<dbReference type="GO" id="GO:0016787">
    <property type="term" value="F:hydrolase activity"/>
    <property type="evidence" value="ECO:0007669"/>
    <property type="project" value="UniProtKB-KW"/>
</dbReference>
<dbReference type="InterPro" id="IPR015797">
    <property type="entry name" value="NUDIX_hydrolase-like_dom_sf"/>
</dbReference>
<dbReference type="InterPro" id="IPR020084">
    <property type="entry name" value="NUDIX_hydrolase_CS"/>
</dbReference>
<organism evidence="4 5">
    <name type="scientific">Weissella cibaria</name>
    <dbReference type="NCBI Taxonomy" id="137591"/>
    <lineage>
        <taxon>Bacteria</taxon>
        <taxon>Bacillati</taxon>
        <taxon>Bacillota</taxon>
        <taxon>Bacilli</taxon>
        <taxon>Lactobacillales</taxon>
        <taxon>Lactobacillaceae</taxon>
        <taxon>Weissella</taxon>
    </lineage>
</organism>
<accession>A0A0D1KBS6</accession>
<name>A0A0D1KBS6_9LACO</name>